<proteinExistence type="predicted"/>
<name>A0A917M3D9_9BACT</name>
<gene>
    <name evidence="1" type="ORF">GCM10011585_17530</name>
</gene>
<keyword evidence="2" id="KW-1185">Reference proteome</keyword>
<evidence type="ECO:0000313" key="2">
    <source>
        <dbReference type="Proteomes" id="UP000647241"/>
    </source>
</evidence>
<dbReference type="Proteomes" id="UP000647241">
    <property type="component" value="Unassembled WGS sequence"/>
</dbReference>
<protein>
    <submittedName>
        <fullName evidence="1">Uncharacterized protein</fullName>
    </submittedName>
</protein>
<accession>A0A917M3D9</accession>
<reference evidence="1" key="1">
    <citation type="journal article" date="2014" name="Int. J. Syst. Evol. Microbiol.">
        <title>Complete genome sequence of Corynebacterium casei LMG S-19264T (=DSM 44701T), isolated from a smear-ripened cheese.</title>
        <authorList>
            <consortium name="US DOE Joint Genome Institute (JGI-PGF)"/>
            <person name="Walter F."/>
            <person name="Albersmeier A."/>
            <person name="Kalinowski J."/>
            <person name="Ruckert C."/>
        </authorList>
    </citation>
    <scope>NUCLEOTIDE SEQUENCE</scope>
    <source>
        <strain evidence="1">CGMCC 1.12997</strain>
    </source>
</reference>
<reference evidence="1" key="2">
    <citation type="submission" date="2020-09" db="EMBL/GenBank/DDBJ databases">
        <authorList>
            <person name="Sun Q."/>
            <person name="Zhou Y."/>
        </authorList>
    </citation>
    <scope>NUCLEOTIDE SEQUENCE</scope>
    <source>
        <strain evidence="1">CGMCC 1.12997</strain>
    </source>
</reference>
<comment type="caution">
    <text evidence="1">The sequence shown here is derived from an EMBL/GenBank/DDBJ whole genome shotgun (WGS) entry which is preliminary data.</text>
</comment>
<organism evidence="1 2">
    <name type="scientific">Edaphobacter dinghuensis</name>
    <dbReference type="NCBI Taxonomy" id="1560005"/>
    <lineage>
        <taxon>Bacteria</taxon>
        <taxon>Pseudomonadati</taxon>
        <taxon>Acidobacteriota</taxon>
        <taxon>Terriglobia</taxon>
        <taxon>Terriglobales</taxon>
        <taxon>Acidobacteriaceae</taxon>
        <taxon>Edaphobacter</taxon>
    </lineage>
</organism>
<dbReference type="AlphaFoldDB" id="A0A917M3D9"/>
<sequence>MFTVFTQQCWNAVGSRDGLAVGKNDMATDPKRWIGMGNCDGIAKGCASGHQCG</sequence>
<evidence type="ECO:0000313" key="1">
    <source>
        <dbReference type="EMBL" id="GGG75211.1"/>
    </source>
</evidence>
<dbReference type="EMBL" id="BMGT01000002">
    <property type="protein sequence ID" value="GGG75211.1"/>
    <property type="molecule type" value="Genomic_DNA"/>
</dbReference>